<evidence type="ECO:0000256" key="2">
    <source>
        <dbReference type="ARBA" id="ARBA00022475"/>
    </source>
</evidence>
<keyword evidence="8" id="KW-0807">Transducer</keyword>
<keyword evidence="3 9" id="KW-0812">Transmembrane</keyword>
<dbReference type="EMBL" id="CAJHNH020008443">
    <property type="protein sequence ID" value="CAG5135654.1"/>
    <property type="molecule type" value="Genomic_DNA"/>
</dbReference>
<gene>
    <name evidence="11" type="ORF">CUNI_LOCUS21212</name>
</gene>
<dbReference type="OrthoDB" id="5981855at2759"/>
<comment type="subcellular location">
    <subcellularLocation>
        <location evidence="1">Cell membrane</location>
        <topology evidence="1">Multi-pass membrane protein</topology>
    </subcellularLocation>
</comment>
<evidence type="ECO:0000256" key="8">
    <source>
        <dbReference type="ARBA" id="ARBA00023224"/>
    </source>
</evidence>
<keyword evidence="2" id="KW-1003">Cell membrane</keyword>
<dbReference type="PRINTS" id="PR00237">
    <property type="entry name" value="GPCRRHODOPSN"/>
</dbReference>
<keyword evidence="4 9" id="KW-1133">Transmembrane helix</keyword>
<keyword evidence="5" id="KW-0297">G-protein coupled receptor</keyword>
<evidence type="ECO:0000256" key="3">
    <source>
        <dbReference type="ARBA" id="ARBA00022692"/>
    </source>
</evidence>
<proteinExistence type="predicted"/>
<comment type="caution">
    <text evidence="11">The sequence shown here is derived from an EMBL/GenBank/DDBJ whole genome shotgun (WGS) entry which is preliminary data.</text>
</comment>
<dbReference type="AlphaFoldDB" id="A0A8S4A2W5"/>
<feature type="transmembrane region" description="Helical" evidence="9">
    <location>
        <begin position="6"/>
        <end position="24"/>
    </location>
</feature>
<evidence type="ECO:0000313" key="12">
    <source>
        <dbReference type="Proteomes" id="UP000678393"/>
    </source>
</evidence>
<dbReference type="Pfam" id="PF00001">
    <property type="entry name" value="7tm_1"/>
    <property type="match status" value="1"/>
</dbReference>
<dbReference type="Gene3D" id="1.20.1070.10">
    <property type="entry name" value="Rhodopsin 7-helix transmembrane proteins"/>
    <property type="match status" value="1"/>
</dbReference>
<accession>A0A8S4A2W5</accession>
<evidence type="ECO:0000256" key="1">
    <source>
        <dbReference type="ARBA" id="ARBA00004651"/>
    </source>
</evidence>
<dbReference type="InterPro" id="IPR017452">
    <property type="entry name" value="GPCR_Rhodpsn_7TM"/>
</dbReference>
<dbReference type="GO" id="GO:0004995">
    <property type="term" value="F:tachykinin receptor activity"/>
    <property type="evidence" value="ECO:0007669"/>
    <property type="project" value="InterPro"/>
</dbReference>
<keyword evidence="12" id="KW-1185">Reference proteome</keyword>
<evidence type="ECO:0000256" key="5">
    <source>
        <dbReference type="ARBA" id="ARBA00023040"/>
    </source>
</evidence>
<evidence type="ECO:0000313" key="11">
    <source>
        <dbReference type="EMBL" id="CAG5135654.1"/>
    </source>
</evidence>
<evidence type="ECO:0000256" key="7">
    <source>
        <dbReference type="ARBA" id="ARBA00023170"/>
    </source>
</evidence>
<feature type="transmembrane region" description="Helical" evidence="9">
    <location>
        <begin position="54"/>
        <end position="74"/>
    </location>
</feature>
<keyword evidence="7" id="KW-0675">Receptor</keyword>
<dbReference type="InterPro" id="IPR000276">
    <property type="entry name" value="GPCR_Rhodpsn"/>
</dbReference>
<evidence type="ECO:0000256" key="6">
    <source>
        <dbReference type="ARBA" id="ARBA00023136"/>
    </source>
</evidence>
<protein>
    <recommendedName>
        <fullName evidence="10">G-protein coupled receptors family 1 profile domain-containing protein</fullName>
    </recommendedName>
</protein>
<feature type="transmembrane region" description="Helical" evidence="9">
    <location>
        <begin position="94"/>
        <end position="113"/>
    </location>
</feature>
<dbReference type="GO" id="GO:0005886">
    <property type="term" value="C:plasma membrane"/>
    <property type="evidence" value="ECO:0007669"/>
    <property type="project" value="UniProtKB-SubCell"/>
</dbReference>
<feature type="domain" description="G-protein coupled receptors family 1 profile" evidence="10">
    <location>
        <begin position="1"/>
        <end position="110"/>
    </location>
</feature>
<name>A0A8S4A2W5_9EUPU</name>
<dbReference type="InterPro" id="IPR001681">
    <property type="entry name" value="Neurokn_rcpt"/>
</dbReference>
<evidence type="ECO:0000259" key="10">
    <source>
        <dbReference type="PROSITE" id="PS50262"/>
    </source>
</evidence>
<reference evidence="11" key="1">
    <citation type="submission" date="2021-04" db="EMBL/GenBank/DDBJ databases">
        <authorList>
            <consortium name="Molecular Ecology Group"/>
        </authorList>
    </citation>
    <scope>NUCLEOTIDE SEQUENCE</scope>
</reference>
<dbReference type="Proteomes" id="UP000678393">
    <property type="component" value="Unassembled WGS sequence"/>
</dbReference>
<keyword evidence="6 9" id="KW-0472">Membrane</keyword>
<evidence type="ECO:0000256" key="9">
    <source>
        <dbReference type="SAM" id="Phobius"/>
    </source>
</evidence>
<sequence length="116" mass="13750">YSILLMVLNYFLPMITLFATYARIGWELWGSQAIGEVIPMQAERVRSKRKVVKMMIAVVVIFGICWLPTHVYFILGNVHKEIVFWPYIQQVYLFIYWLAMSNSMYNPIIYCLMNAR</sequence>
<evidence type="ECO:0000256" key="4">
    <source>
        <dbReference type="ARBA" id="ARBA00022989"/>
    </source>
</evidence>
<dbReference type="PANTHER" id="PTHR46925:SF2">
    <property type="entry name" value="G-PROTEIN COUPLED RECEPTOR TKR-1-RELATED"/>
    <property type="match status" value="1"/>
</dbReference>
<dbReference type="SUPFAM" id="SSF81321">
    <property type="entry name" value="Family A G protein-coupled receptor-like"/>
    <property type="match status" value="1"/>
</dbReference>
<feature type="non-terminal residue" evidence="11">
    <location>
        <position position="116"/>
    </location>
</feature>
<organism evidence="11 12">
    <name type="scientific">Candidula unifasciata</name>
    <dbReference type="NCBI Taxonomy" id="100452"/>
    <lineage>
        <taxon>Eukaryota</taxon>
        <taxon>Metazoa</taxon>
        <taxon>Spiralia</taxon>
        <taxon>Lophotrochozoa</taxon>
        <taxon>Mollusca</taxon>
        <taxon>Gastropoda</taxon>
        <taxon>Heterobranchia</taxon>
        <taxon>Euthyneura</taxon>
        <taxon>Panpulmonata</taxon>
        <taxon>Eupulmonata</taxon>
        <taxon>Stylommatophora</taxon>
        <taxon>Helicina</taxon>
        <taxon>Helicoidea</taxon>
        <taxon>Geomitridae</taxon>
        <taxon>Candidula</taxon>
    </lineage>
</organism>
<dbReference type="PANTHER" id="PTHR46925">
    <property type="entry name" value="G-PROTEIN COUPLED RECEPTOR TKR-1-RELATED"/>
    <property type="match status" value="1"/>
</dbReference>
<dbReference type="PROSITE" id="PS50262">
    <property type="entry name" value="G_PROTEIN_RECEP_F1_2"/>
    <property type="match status" value="1"/>
</dbReference>